<dbReference type="EMBL" id="JAHWZX010000017">
    <property type="protein sequence ID" value="MBW4332071.1"/>
    <property type="molecule type" value="Genomic_DNA"/>
</dbReference>
<protein>
    <submittedName>
        <fullName evidence="3">TonB-dependent receptor</fullName>
    </submittedName>
</protein>
<keyword evidence="1" id="KW-0732">Signal</keyword>
<sequence>MPPRNGGRMLRFAAALMMGSAMSAIAVAPAHAQSSQASIRGTITSDNAALSNAQIVLINVNNGYRRQATTSAQGSYTFTSVPPATYRMEITTPSGVRSTDNFQLSVAQSAQLDLDVSATGAADVTGQQATGETGQGTDETAAAEASDIIVTGDKLVTLEGGEVGVTISQREIEQLPQVNRNFLAFADLAPGVQFQTGSNGNSSIRGGAQASNTVNVFIDGVSQKDYVLKNGITGQDSSQGNPFPQLAVGEYRVLSSNYKAEFDQVSSVAITATTKSGTNEFHGEGFIDFTNQDLRAKRPTEVINDTDKTKTQDMQFGGALGGPIIKDVAHFFLSYEGKRQQIPVEIRPDNDVAVSTLPSDLQGYFGQTNRDFNEDLYFGKIDILPTDRDLVELSVKYRKETSQDLSSGPAASETRVDVDTEDFRPSAHWQHSTDNWVNDLRGSYQYVKWNPRPTIFENGYRYQQINENDGDYDRFTLLQTGGSPNYQNKGQKGWTVQDDFTWTGFDHHTIKAGVKASWIKLRTQQLNYSNAMYTYNSIYPGQDGFNDSVPYQVQFGAATGIGDTTVESNNFQFGAYIQDDWDVTDRLTVNIGLRWDFERNPAYLDFQTPADAVAAVSSANYPNLDNASYDINDYISTGSERKTFMGAFQPRFGFSYDIDGTGRFTVFGGYGRSYDRNQFDFLQLERSGGAFPLRTFRFFSDSPLSTCTAATASSTCLAWDPIYLTEEGRQQLLNGTTNSAGGRELRFIDNDLKNPYSDQFSLGLRTRFNPFEVEVGYQRIVGKDGFTYILGNRSEDGEFFTPDPNSGVISSPYRFTPDGFSNILLGVNGLESHSDSAYLKLTKNYSPSSPWSLTATYTYTEAEDNGGSTYSLDYEYPEDYPFSRTTGVPRHRFVAAGSVDLPLDMTFSGRITLESPTYLRSVISSADPYGRTVISKEADGNGDRWGKRQIDVALTKYVPLGFINDQSKLRFRVDIINVFNDRNYVDYNSTATDTTRTAASPTVFGERFGYNVGGNPPRTIKLTAGFAF</sequence>
<dbReference type="Pfam" id="PF13620">
    <property type="entry name" value="CarboxypepD_reg"/>
    <property type="match status" value="1"/>
</dbReference>
<comment type="caution">
    <text evidence="3">The sequence shown here is derived from an EMBL/GenBank/DDBJ whole genome shotgun (WGS) entry which is preliminary data.</text>
</comment>
<feature type="domain" description="TonB-dependent transporter Oar-like beta-barrel" evidence="2">
    <location>
        <begin position="361"/>
        <end position="903"/>
    </location>
</feature>
<proteinExistence type="predicted"/>
<gene>
    <name evidence="3" type="ORF">KY084_14470</name>
</gene>
<evidence type="ECO:0000313" key="4">
    <source>
        <dbReference type="Proteomes" id="UP001197214"/>
    </source>
</evidence>
<name>A0ABS6XRN0_9SPHN</name>
<feature type="signal peptide" evidence="1">
    <location>
        <begin position="1"/>
        <end position="32"/>
    </location>
</feature>
<feature type="domain" description="TonB-dependent transporter Oar-like beta-barrel" evidence="2">
    <location>
        <begin position="273"/>
        <end position="342"/>
    </location>
</feature>
<reference evidence="3 4" key="1">
    <citation type="submission" date="2021-07" db="EMBL/GenBank/DDBJ databases">
        <title>Stakelama flava sp. nov., a novel endophytic bacterium isolated from branch of Kandelia candel.</title>
        <authorList>
            <person name="Tuo L."/>
        </authorList>
    </citation>
    <scope>NUCLEOTIDE SEQUENCE [LARGE SCALE GENOMIC DNA]</scope>
    <source>
        <strain evidence="3 4">CBK3Z-3</strain>
    </source>
</reference>
<evidence type="ECO:0000256" key="1">
    <source>
        <dbReference type="SAM" id="SignalP"/>
    </source>
</evidence>
<feature type="chain" id="PRO_5046898538" evidence="1">
    <location>
        <begin position="33"/>
        <end position="1028"/>
    </location>
</feature>
<evidence type="ECO:0000313" key="3">
    <source>
        <dbReference type="EMBL" id="MBW4332071.1"/>
    </source>
</evidence>
<dbReference type="PROSITE" id="PS01156">
    <property type="entry name" value="TONB_DEPENDENT_REC_2"/>
    <property type="match status" value="1"/>
</dbReference>
<accession>A0ABS6XRN0</accession>
<dbReference type="InterPro" id="IPR039426">
    <property type="entry name" value="TonB-dep_rcpt-like"/>
</dbReference>
<organism evidence="3 4">
    <name type="scientific">Stakelama flava</name>
    <dbReference type="NCBI Taxonomy" id="2860338"/>
    <lineage>
        <taxon>Bacteria</taxon>
        <taxon>Pseudomonadati</taxon>
        <taxon>Pseudomonadota</taxon>
        <taxon>Alphaproteobacteria</taxon>
        <taxon>Sphingomonadales</taxon>
        <taxon>Sphingomonadaceae</taxon>
        <taxon>Stakelama</taxon>
    </lineage>
</organism>
<dbReference type="InterPro" id="IPR010917">
    <property type="entry name" value="TonB_rcpt_CS"/>
</dbReference>
<keyword evidence="3" id="KW-0675">Receptor</keyword>
<dbReference type="Pfam" id="PF25183">
    <property type="entry name" value="OMP_b-brl_4"/>
    <property type="match status" value="2"/>
</dbReference>
<keyword evidence="4" id="KW-1185">Reference proteome</keyword>
<evidence type="ECO:0000259" key="2">
    <source>
        <dbReference type="Pfam" id="PF25183"/>
    </source>
</evidence>
<dbReference type="PANTHER" id="PTHR30069">
    <property type="entry name" value="TONB-DEPENDENT OUTER MEMBRANE RECEPTOR"/>
    <property type="match status" value="1"/>
</dbReference>
<dbReference type="Proteomes" id="UP001197214">
    <property type="component" value="Unassembled WGS sequence"/>
</dbReference>
<dbReference type="InterPro" id="IPR057601">
    <property type="entry name" value="Oar-like_b-barrel"/>
</dbReference>
<dbReference type="PANTHER" id="PTHR30069:SF46">
    <property type="entry name" value="OAR PROTEIN"/>
    <property type="match status" value="1"/>
</dbReference>